<evidence type="ECO:0000313" key="3">
    <source>
        <dbReference type="EMBL" id="MEZ3183238.1"/>
    </source>
</evidence>
<dbReference type="RefSeq" id="WP_371244785.1">
    <property type="nucleotide sequence ID" value="NZ_JAHWZY010000094.1"/>
</dbReference>
<feature type="transmembrane region" description="Helical" evidence="1">
    <location>
        <begin position="176"/>
        <end position="196"/>
    </location>
</feature>
<proteinExistence type="predicted"/>
<dbReference type="EMBL" id="JAHWZY010000094">
    <property type="protein sequence ID" value="MEZ3183238.1"/>
    <property type="molecule type" value="Genomic_DNA"/>
</dbReference>
<keyword evidence="1" id="KW-1133">Transmembrane helix</keyword>
<feature type="transmembrane region" description="Helical" evidence="1">
    <location>
        <begin position="12"/>
        <end position="31"/>
    </location>
</feature>
<protein>
    <submittedName>
        <fullName evidence="3">VanZ family protein</fullName>
    </submittedName>
</protein>
<sequence>MIEASIRAVADLIPIFVVASALVVLPVALLARAKKWPVATTTLWSVSLLGVLAVTLLPGGIGDAGKDTVCYIGPSLRGVLSTTPGQLNVLLFVPVCFFGVCAFRRPVAVLAGGLLMTGSVEMLQALLPLGRSCSYSDLTANALGAVAGVLCGIAWLKLRRHQPLFTRRDVGTGMRAFGIGGALIVAMFWFGITPVYGGPEAVGATGEQEEWARSVATQVYGEQAKIVQVQQREPMPGFPGKVDVTTDKGNLTLLWPERKIQSAFSVNNQDDGGSLTPDQSKAAAERFAQKWYPDEIKGSKITFDSLAKGKAPYVLSYRRYVNDIMMPMRLDITVTSSGRIMGVTARLVEDPKLPKPELDEAAAENRAEEITDLKAGSPVFLIAQEVSGEWRPVWIVNMIRDGESEPQGAAIYLDAVSGQMVQRQD</sequence>
<reference evidence="3 4" key="1">
    <citation type="journal article" date="2021" name="Res Sq">
        <title>Streptomyces Pimoensis sp. nov., Isolated From the Taklimakan Desert in Xinjiang, China.</title>
        <authorList>
            <person name="Zhang P."/>
            <person name="Luo X."/>
            <person name="Luo X."/>
            <person name="Liu Z."/>
            <person name="Xia Z."/>
            <person name="Wan C."/>
            <person name="zhang L."/>
        </authorList>
    </citation>
    <scope>NUCLEOTIDE SEQUENCE [LARGE SCALE GENOMIC DNA]</scope>
    <source>
        <strain evidence="3 4">TRM75549</strain>
    </source>
</reference>
<comment type="caution">
    <text evidence="3">The sequence shown here is derived from an EMBL/GenBank/DDBJ whole genome shotgun (WGS) entry which is preliminary data.</text>
</comment>
<feature type="transmembrane region" description="Helical" evidence="1">
    <location>
        <begin position="81"/>
        <end position="100"/>
    </location>
</feature>
<organism evidence="3 4">
    <name type="scientific">Streptomyces pimonensis</name>
    <dbReference type="NCBI Taxonomy" id="2860288"/>
    <lineage>
        <taxon>Bacteria</taxon>
        <taxon>Bacillati</taxon>
        <taxon>Actinomycetota</taxon>
        <taxon>Actinomycetes</taxon>
        <taxon>Kitasatosporales</taxon>
        <taxon>Streptomycetaceae</taxon>
        <taxon>Streptomyces</taxon>
    </lineage>
</organism>
<dbReference type="Pfam" id="PF04892">
    <property type="entry name" value="VanZ"/>
    <property type="match status" value="1"/>
</dbReference>
<feature type="domain" description="VanZ-like" evidence="2">
    <location>
        <begin position="87"/>
        <end position="152"/>
    </location>
</feature>
<gene>
    <name evidence="3" type="ORF">KYY02_32665</name>
</gene>
<name>A0ABV4J8Y2_9ACTN</name>
<dbReference type="InterPro" id="IPR006976">
    <property type="entry name" value="VanZ-like"/>
</dbReference>
<feature type="transmembrane region" description="Helical" evidence="1">
    <location>
        <begin position="43"/>
        <end position="61"/>
    </location>
</feature>
<feature type="transmembrane region" description="Helical" evidence="1">
    <location>
        <begin position="107"/>
        <end position="126"/>
    </location>
</feature>
<keyword evidence="1" id="KW-0472">Membrane</keyword>
<accession>A0ABV4J8Y2</accession>
<dbReference type="Proteomes" id="UP001567537">
    <property type="component" value="Unassembled WGS sequence"/>
</dbReference>
<evidence type="ECO:0000313" key="4">
    <source>
        <dbReference type="Proteomes" id="UP001567537"/>
    </source>
</evidence>
<keyword evidence="4" id="KW-1185">Reference proteome</keyword>
<evidence type="ECO:0000256" key="1">
    <source>
        <dbReference type="SAM" id="Phobius"/>
    </source>
</evidence>
<evidence type="ECO:0000259" key="2">
    <source>
        <dbReference type="Pfam" id="PF04892"/>
    </source>
</evidence>
<feature type="transmembrane region" description="Helical" evidence="1">
    <location>
        <begin position="138"/>
        <end position="156"/>
    </location>
</feature>
<keyword evidence="1" id="KW-0812">Transmembrane</keyword>